<dbReference type="Pfam" id="PF08241">
    <property type="entry name" value="Methyltransf_11"/>
    <property type="match status" value="1"/>
</dbReference>
<dbReference type="RefSeq" id="WP_129403863.1">
    <property type="nucleotide sequence ID" value="NZ_SBKP01000005.1"/>
</dbReference>
<dbReference type="PANTHER" id="PTHR43861">
    <property type="entry name" value="TRANS-ACONITATE 2-METHYLTRANSFERASE-RELATED"/>
    <property type="match status" value="1"/>
</dbReference>
<dbReference type="AlphaFoldDB" id="A0A4Q1KHJ4"/>
<accession>A0A4Q1KHJ4</accession>
<dbReference type="Gene3D" id="3.40.50.150">
    <property type="entry name" value="Vaccinia Virus protein VP39"/>
    <property type="match status" value="1"/>
</dbReference>
<dbReference type="GO" id="GO:0008757">
    <property type="term" value="F:S-adenosylmethionine-dependent methyltransferase activity"/>
    <property type="evidence" value="ECO:0007669"/>
    <property type="project" value="InterPro"/>
</dbReference>
<evidence type="ECO:0000259" key="1">
    <source>
        <dbReference type="Pfam" id="PF08241"/>
    </source>
</evidence>
<dbReference type="OrthoDB" id="9777638at2"/>
<organism evidence="2 3">
    <name type="scientific">Sphingobium fluviale</name>
    <dbReference type="NCBI Taxonomy" id="2506423"/>
    <lineage>
        <taxon>Bacteria</taxon>
        <taxon>Pseudomonadati</taxon>
        <taxon>Pseudomonadota</taxon>
        <taxon>Alphaproteobacteria</taxon>
        <taxon>Sphingomonadales</taxon>
        <taxon>Sphingomonadaceae</taxon>
        <taxon>Sphingobium</taxon>
    </lineage>
</organism>
<evidence type="ECO:0000313" key="3">
    <source>
        <dbReference type="Proteomes" id="UP000290958"/>
    </source>
</evidence>
<keyword evidence="2" id="KW-0489">Methyltransferase</keyword>
<dbReference type="InterPro" id="IPR013216">
    <property type="entry name" value="Methyltransf_11"/>
</dbReference>
<dbReference type="CDD" id="cd02440">
    <property type="entry name" value="AdoMet_MTases"/>
    <property type="match status" value="1"/>
</dbReference>
<dbReference type="Proteomes" id="UP000290958">
    <property type="component" value="Unassembled WGS sequence"/>
</dbReference>
<keyword evidence="3" id="KW-1185">Reference proteome</keyword>
<gene>
    <name evidence="2" type="ORF">EQG66_06930</name>
</gene>
<dbReference type="EMBL" id="SBKP01000005">
    <property type="protein sequence ID" value="RXR29218.1"/>
    <property type="molecule type" value="Genomic_DNA"/>
</dbReference>
<comment type="caution">
    <text evidence="2">The sequence shown here is derived from an EMBL/GenBank/DDBJ whole genome shotgun (WGS) entry which is preliminary data.</text>
</comment>
<proteinExistence type="predicted"/>
<evidence type="ECO:0000313" key="2">
    <source>
        <dbReference type="EMBL" id="RXR29218.1"/>
    </source>
</evidence>
<dbReference type="GO" id="GO:0032259">
    <property type="term" value="P:methylation"/>
    <property type="evidence" value="ECO:0007669"/>
    <property type="project" value="UniProtKB-KW"/>
</dbReference>
<dbReference type="SUPFAM" id="SSF53335">
    <property type="entry name" value="S-adenosyl-L-methionine-dependent methyltransferases"/>
    <property type="match status" value="1"/>
</dbReference>
<name>A0A4Q1KHJ4_9SPHN</name>
<keyword evidence="2" id="KW-0808">Transferase</keyword>
<reference evidence="3" key="1">
    <citation type="submission" date="2019-01" db="EMBL/GenBank/DDBJ databases">
        <title>Cytophagaceae bacterium strain CAR-16.</title>
        <authorList>
            <person name="Chen W.-M."/>
        </authorList>
    </citation>
    <scope>NUCLEOTIDE SEQUENCE [LARGE SCALE GENOMIC DNA]</scope>
    <source>
        <strain evidence="3">CHR27</strain>
    </source>
</reference>
<sequence length="255" mass="26902">MNAPNQSSQWNAADYGRNGAFVPALGLPVVALLDARPGEHILDLGCGDGTLTQALVDAGAIVTAVDASADMVTAARERGLDAAVADGEKLSFVNAFDAVFSNAALHWMLDGAAVAAGVFRALKSGGRFVGEMGGAGNVRAMRAALNAELEARGFTLPAGDQQWYPSPEEFGAIYGAAGFVDIDAQLIDRPTPLPAGPQGWFRTFRNGYCDVVGVPEAEREALFDAAAARLPAAMRDEDGVWRADYVRLRFSMRKP</sequence>
<protein>
    <submittedName>
        <fullName evidence="2">Class I SAM-dependent methyltransferase</fullName>
    </submittedName>
</protein>
<dbReference type="InterPro" id="IPR029063">
    <property type="entry name" value="SAM-dependent_MTases_sf"/>
</dbReference>
<dbReference type="PANTHER" id="PTHR43861:SF1">
    <property type="entry name" value="TRANS-ACONITATE 2-METHYLTRANSFERASE"/>
    <property type="match status" value="1"/>
</dbReference>
<feature type="domain" description="Methyltransferase type 11" evidence="1">
    <location>
        <begin position="42"/>
        <end position="129"/>
    </location>
</feature>